<name>A0A974BJL1_SEDHY</name>
<dbReference type="RefSeq" id="WP_179238073.1">
    <property type="nucleotide sequence ID" value="NZ_JACBNQ010000009.1"/>
</dbReference>
<accession>A0A974BJL1</accession>
<dbReference type="Proteomes" id="UP000611629">
    <property type="component" value="Unassembled WGS sequence"/>
</dbReference>
<evidence type="ECO:0000313" key="3">
    <source>
        <dbReference type="Proteomes" id="UP000611629"/>
    </source>
</evidence>
<dbReference type="Gene3D" id="3.30.1330.30">
    <property type="match status" value="1"/>
</dbReference>
<proteinExistence type="predicted"/>
<keyword evidence="3" id="KW-1185">Reference proteome</keyword>
<reference evidence="2" key="1">
    <citation type="submission" date="2020-07" db="EMBL/GenBank/DDBJ databases">
        <title>Genomic analysis of a strain of Sedimentibacter Hydroxybenzoicus DSM7310.</title>
        <authorList>
            <person name="Ma S."/>
        </authorList>
    </citation>
    <scope>NUCLEOTIDE SEQUENCE</scope>
    <source>
        <strain evidence="2">DSM 7310</strain>
    </source>
</reference>
<feature type="domain" description="Ribosomal protein eL8/eL30/eS12/Gadd45" evidence="1">
    <location>
        <begin position="3"/>
        <end position="87"/>
    </location>
</feature>
<comment type="caution">
    <text evidence="2">The sequence shown here is derived from an EMBL/GenBank/DDBJ whole genome shotgun (WGS) entry which is preliminary data.</text>
</comment>
<dbReference type="SUPFAM" id="SSF55315">
    <property type="entry name" value="L30e-like"/>
    <property type="match status" value="1"/>
</dbReference>
<gene>
    <name evidence="2" type="ORF">HZF24_09530</name>
</gene>
<dbReference type="InterPro" id="IPR004038">
    <property type="entry name" value="Ribosomal_eL8/eL30/eS12/Gad45"/>
</dbReference>
<dbReference type="EMBL" id="JACBNQ010000009">
    <property type="protein sequence ID" value="NYB74373.1"/>
    <property type="molecule type" value="Genomic_DNA"/>
</dbReference>
<organism evidence="2 3">
    <name type="scientific">Sedimentibacter hydroxybenzoicus DSM 7310</name>
    <dbReference type="NCBI Taxonomy" id="1123245"/>
    <lineage>
        <taxon>Bacteria</taxon>
        <taxon>Bacillati</taxon>
        <taxon>Bacillota</taxon>
        <taxon>Tissierellia</taxon>
        <taxon>Sedimentibacter</taxon>
    </lineage>
</organism>
<evidence type="ECO:0000259" key="1">
    <source>
        <dbReference type="Pfam" id="PF01248"/>
    </source>
</evidence>
<sequence>MNKIYSMLGIAKKGGNISIGYDATLINIKSNKSELVLLASDASDKTKKNVQFFCDQYDAKYIEYGEKEVLGKCLGRKVVGVLSITDKNIASYIINNI</sequence>
<dbReference type="AlphaFoldDB" id="A0A974BJL1"/>
<evidence type="ECO:0000313" key="2">
    <source>
        <dbReference type="EMBL" id="NYB74373.1"/>
    </source>
</evidence>
<protein>
    <submittedName>
        <fullName evidence="2">Ribosomal L7Ae/L30e/S12e/Gadd45 family protein</fullName>
    </submittedName>
</protein>
<dbReference type="InterPro" id="IPR029064">
    <property type="entry name" value="Ribosomal_eL30-like_sf"/>
</dbReference>
<dbReference type="Pfam" id="PF01248">
    <property type="entry name" value="Ribosomal_L7Ae"/>
    <property type="match status" value="1"/>
</dbReference>